<name>A0A6J7EDY8_9ZZZZ</name>
<dbReference type="Pfam" id="PF00881">
    <property type="entry name" value="Nitroreductase"/>
    <property type="match status" value="2"/>
</dbReference>
<dbReference type="PANTHER" id="PTHR43673:SF10">
    <property type="entry name" value="NADH DEHYDROGENASE_NAD(P)H NITROREDUCTASE XCC3605-RELATED"/>
    <property type="match status" value="1"/>
</dbReference>
<gene>
    <name evidence="4" type="ORF">UFOPK3482_00017</name>
</gene>
<dbReference type="GO" id="GO:0016491">
    <property type="term" value="F:oxidoreductase activity"/>
    <property type="evidence" value="ECO:0007669"/>
    <property type="project" value="UniProtKB-KW"/>
</dbReference>
<organism evidence="4">
    <name type="scientific">freshwater metagenome</name>
    <dbReference type="NCBI Taxonomy" id="449393"/>
    <lineage>
        <taxon>unclassified sequences</taxon>
        <taxon>metagenomes</taxon>
        <taxon>ecological metagenomes</taxon>
    </lineage>
</organism>
<accession>A0A6J7EDY8</accession>
<dbReference type="InterPro" id="IPR029479">
    <property type="entry name" value="Nitroreductase"/>
</dbReference>
<proteinExistence type="inferred from homology"/>
<dbReference type="CDD" id="cd02138">
    <property type="entry name" value="TdsD-like"/>
    <property type="match status" value="1"/>
</dbReference>
<dbReference type="PANTHER" id="PTHR43673">
    <property type="entry name" value="NAD(P)H NITROREDUCTASE YDGI-RELATED"/>
    <property type="match status" value="1"/>
</dbReference>
<evidence type="ECO:0000256" key="2">
    <source>
        <dbReference type="ARBA" id="ARBA00023002"/>
    </source>
</evidence>
<dbReference type="Gene3D" id="3.40.109.10">
    <property type="entry name" value="NADH Oxidase"/>
    <property type="match status" value="1"/>
</dbReference>
<keyword evidence="2" id="KW-0560">Oxidoreductase</keyword>
<evidence type="ECO:0000256" key="1">
    <source>
        <dbReference type="ARBA" id="ARBA00007118"/>
    </source>
</evidence>
<protein>
    <submittedName>
        <fullName evidence="4">Unannotated protein</fullName>
    </submittedName>
</protein>
<evidence type="ECO:0000313" key="4">
    <source>
        <dbReference type="EMBL" id="CAB4880421.1"/>
    </source>
</evidence>
<dbReference type="AlphaFoldDB" id="A0A6J7EDY8"/>
<feature type="domain" description="Nitroreductase" evidence="3">
    <location>
        <begin position="14"/>
        <end position="59"/>
    </location>
</feature>
<evidence type="ECO:0000259" key="3">
    <source>
        <dbReference type="Pfam" id="PF00881"/>
    </source>
</evidence>
<feature type="domain" description="Nitroreductase" evidence="3">
    <location>
        <begin position="71"/>
        <end position="155"/>
    </location>
</feature>
<sequence length="190" mass="20917">MRAETSTPINEIMATRRSPRSFNEEVVISDTDLIAILEAARWAPSAFNGQPWRYFVGKRGDETFSQILSSLGEFNQKWAYKSSALILVASTTSKSDGTPHADFQYDCGLSVAQLVIEAHDRGLVAHQMTGYDKEKAIQALSIDESLTPVVVLAIGTQDVPEKLAGPMLDRELAKRERLPLETIVVRGLPA</sequence>
<dbReference type="SUPFAM" id="SSF55469">
    <property type="entry name" value="FMN-dependent nitroreductase-like"/>
    <property type="match status" value="1"/>
</dbReference>
<dbReference type="InterPro" id="IPR000415">
    <property type="entry name" value="Nitroreductase-like"/>
</dbReference>
<comment type="similarity">
    <text evidence="1">Belongs to the nitroreductase family.</text>
</comment>
<dbReference type="EMBL" id="CAFBLZ010000001">
    <property type="protein sequence ID" value="CAB4880421.1"/>
    <property type="molecule type" value="Genomic_DNA"/>
</dbReference>
<reference evidence="4" key="1">
    <citation type="submission" date="2020-05" db="EMBL/GenBank/DDBJ databases">
        <authorList>
            <person name="Chiriac C."/>
            <person name="Salcher M."/>
            <person name="Ghai R."/>
            <person name="Kavagutti S V."/>
        </authorList>
    </citation>
    <scope>NUCLEOTIDE SEQUENCE</scope>
</reference>